<dbReference type="GO" id="GO:0016787">
    <property type="term" value="F:hydrolase activity"/>
    <property type="evidence" value="ECO:0007669"/>
    <property type="project" value="UniProtKB-KW"/>
</dbReference>
<dbReference type="InterPro" id="IPR000073">
    <property type="entry name" value="AB_hydrolase_1"/>
</dbReference>
<evidence type="ECO:0000313" key="2">
    <source>
        <dbReference type="EMBL" id="MBO0347502.1"/>
    </source>
</evidence>
<keyword evidence="2" id="KW-0378">Hydrolase</keyword>
<reference evidence="2" key="1">
    <citation type="submission" date="2021-03" db="EMBL/GenBank/DDBJ databases">
        <title>Roseibium sp. CAU 1637 isolated from Incheon.</title>
        <authorList>
            <person name="Kim W."/>
        </authorList>
    </citation>
    <scope>NUCLEOTIDE SEQUENCE</scope>
    <source>
        <strain evidence="2">CAU 1637</strain>
    </source>
</reference>
<dbReference type="PANTHER" id="PTHR43433">
    <property type="entry name" value="HYDROLASE, ALPHA/BETA FOLD FAMILY PROTEIN"/>
    <property type="match status" value="1"/>
</dbReference>
<dbReference type="EMBL" id="JAFLNF010000014">
    <property type="protein sequence ID" value="MBO0347502.1"/>
    <property type="molecule type" value="Genomic_DNA"/>
</dbReference>
<name>A0A939ES17_9HYPH</name>
<protein>
    <submittedName>
        <fullName evidence="2">Alpha/beta fold hydrolase</fullName>
    </submittedName>
</protein>
<comment type="caution">
    <text evidence="2">The sequence shown here is derived from an EMBL/GenBank/DDBJ whole genome shotgun (WGS) entry which is preliminary data.</text>
</comment>
<evidence type="ECO:0000313" key="3">
    <source>
        <dbReference type="Proteomes" id="UP000664779"/>
    </source>
</evidence>
<dbReference type="PRINTS" id="PR00111">
    <property type="entry name" value="ABHYDROLASE"/>
</dbReference>
<dbReference type="SUPFAM" id="SSF53474">
    <property type="entry name" value="alpha/beta-Hydrolases"/>
    <property type="match status" value="1"/>
</dbReference>
<organism evidence="2 3">
    <name type="scientific">Roseibium limicola</name>
    <dbReference type="NCBI Taxonomy" id="2816037"/>
    <lineage>
        <taxon>Bacteria</taxon>
        <taxon>Pseudomonadati</taxon>
        <taxon>Pseudomonadota</taxon>
        <taxon>Alphaproteobacteria</taxon>
        <taxon>Hyphomicrobiales</taxon>
        <taxon>Stappiaceae</taxon>
        <taxon>Roseibium</taxon>
    </lineage>
</organism>
<dbReference type="Proteomes" id="UP000664779">
    <property type="component" value="Unassembled WGS sequence"/>
</dbReference>
<dbReference type="Pfam" id="PF00561">
    <property type="entry name" value="Abhydrolase_1"/>
    <property type="match status" value="1"/>
</dbReference>
<dbReference type="PANTHER" id="PTHR43433:SF4">
    <property type="entry name" value="NON-HEME CHLOROPEROXIDASE-RELATED"/>
    <property type="match status" value="1"/>
</dbReference>
<sequence length="236" mass="25861">MEPIVLIPGLLCTETLYAPQISAFSDRPILVADHRQHNSIEAIARSVLDKAPDAFALAGLSMGGYVAMEIMRIAPQRVTRLALMDTNARADTQEQTERRQVLIRMTRERGFNKVPHLLYPGFVHANRAADENLKSVVLEMAEETGPDAFIRQTEAIIGRLDSRPSLGDITCPTLVLVGDGDTLTPPDLAREMHEHISGSELMVIPDCGHLSTLEAPNAVTEALKAWIGSTSQFSPR</sequence>
<accession>A0A939ES17</accession>
<dbReference type="AlphaFoldDB" id="A0A939ES17"/>
<evidence type="ECO:0000259" key="1">
    <source>
        <dbReference type="Pfam" id="PF00561"/>
    </source>
</evidence>
<dbReference type="Gene3D" id="3.40.50.1820">
    <property type="entry name" value="alpha/beta hydrolase"/>
    <property type="match status" value="1"/>
</dbReference>
<gene>
    <name evidence="2" type="ORF">J0X15_19890</name>
</gene>
<keyword evidence="3" id="KW-1185">Reference proteome</keyword>
<dbReference type="InterPro" id="IPR050471">
    <property type="entry name" value="AB_hydrolase"/>
</dbReference>
<dbReference type="RefSeq" id="WP_206944721.1">
    <property type="nucleotide sequence ID" value="NZ_JAFLNF010000014.1"/>
</dbReference>
<dbReference type="InterPro" id="IPR029058">
    <property type="entry name" value="AB_hydrolase_fold"/>
</dbReference>
<feature type="domain" description="AB hydrolase-1" evidence="1">
    <location>
        <begin position="52"/>
        <end position="216"/>
    </location>
</feature>
<proteinExistence type="predicted"/>